<evidence type="ECO:0000256" key="2">
    <source>
        <dbReference type="ARBA" id="ARBA00022729"/>
    </source>
</evidence>
<evidence type="ECO:0000256" key="1">
    <source>
        <dbReference type="ARBA" id="ARBA00022475"/>
    </source>
</evidence>
<dbReference type="RefSeq" id="WP_157323955.1">
    <property type="nucleotide sequence ID" value="NZ_WSEM01000028.1"/>
</dbReference>
<evidence type="ECO:0000313" key="8">
    <source>
        <dbReference type="Proteomes" id="UP000467637"/>
    </source>
</evidence>
<keyword evidence="4" id="KW-0564">Palmitate</keyword>
<accession>A0ABW9UEE8</accession>
<comment type="caution">
    <text evidence="7">The sequence shown here is derived from an EMBL/GenBank/DDBJ whole genome shotgun (WGS) entry which is preliminary data.</text>
</comment>
<dbReference type="InterPro" id="IPR050490">
    <property type="entry name" value="Bact_solute-bd_prot1"/>
</dbReference>
<sequence length="512" mass="56666">MRMQLQTKWVSFALASILALTTAGCSTKTDNANLAEGSAKTGQPTKLVFLTSGDAAAKSIQPGDRIIAEINKRLGIDLEVRTVPEGGYEKISVAMASGDMPDVVTINYPSASVSQWISEGLLVPLNDYFPVMPTAKAKIEANFKGTAVDGKYYGYPFVELERANQTLAYRADWLQTLGLKPPETLDDFYQTMKAIATQDPDKNGKADTYGLTGVKSNGFNSSFNFVFYAYGLPYSDWALDNGGKVIPIFEHPAFKQGVQYIHKLWSEKLIDPEFLLNDTQQREQKFYQSKVGFMAPALYRHVSRLETSLQKVNPNGKLGFMAPPAGPDGKRGLAQAPKSGLFTAITKSAKNPEKAAKFIEFMLSKEGRDLLELGIEGVHYTKQGDKITYNEEERAKDNFASNGWSHPLAWGSVVWPLTETYLPQTEPQADRAKQSVEIASKYMVPNLVNTTTPEEIERGSVINELANQYYLDMITGKKDIDSGLVELSKKWREQGGDKVLEAVNKAYLGQKK</sequence>
<dbReference type="EMBL" id="WSEM01000028">
    <property type="protein sequence ID" value="MVQ38532.1"/>
    <property type="molecule type" value="Genomic_DNA"/>
</dbReference>
<proteinExistence type="predicted"/>
<dbReference type="PANTHER" id="PTHR43649:SF33">
    <property type="entry name" value="POLYGALACTURONAN_RHAMNOGALACTURONAN-BINDING PROTEIN YTCQ"/>
    <property type="match status" value="1"/>
</dbReference>
<dbReference type="PROSITE" id="PS51257">
    <property type="entry name" value="PROKAR_LIPOPROTEIN"/>
    <property type="match status" value="1"/>
</dbReference>
<dbReference type="Gene3D" id="3.40.190.10">
    <property type="entry name" value="Periplasmic binding protein-like II"/>
    <property type="match status" value="2"/>
</dbReference>
<feature type="chain" id="PRO_5045499716" evidence="6">
    <location>
        <begin position="26"/>
        <end position="512"/>
    </location>
</feature>
<dbReference type="SUPFAM" id="SSF53850">
    <property type="entry name" value="Periplasmic binding protein-like II"/>
    <property type="match status" value="1"/>
</dbReference>
<evidence type="ECO:0000256" key="4">
    <source>
        <dbReference type="ARBA" id="ARBA00023139"/>
    </source>
</evidence>
<keyword evidence="8" id="KW-1185">Reference proteome</keyword>
<feature type="signal peptide" evidence="6">
    <location>
        <begin position="1"/>
        <end position="25"/>
    </location>
</feature>
<evidence type="ECO:0000256" key="6">
    <source>
        <dbReference type="SAM" id="SignalP"/>
    </source>
</evidence>
<reference evidence="7 8" key="1">
    <citation type="submission" date="2019-12" db="EMBL/GenBank/DDBJ databases">
        <authorList>
            <person name="Huq M.A."/>
        </authorList>
    </citation>
    <scope>NUCLEOTIDE SEQUENCE [LARGE SCALE GENOMIC DNA]</scope>
    <source>
        <strain evidence="7 8">MAH-34</strain>
    </source>
</reference>
<organism evidence="7 8">
    <name type="scientific">Paenibacillus anseongense</name>
    <dbReference type="NCBI Taxonomy" id="2682845"/>
    <lineage>
        <taxon>Bacteria</taxon>
        <taxon>Bacillati</taxon>
        <taxon>Bacillota</taxon>
        <taxon>Bacilli</taxon>
        <taxon>Bacillales</taxon>
        <taxon>Paenibacillaceae</taxon>
        <taxon>Paenibacillus</taxon>
    </lineage>
</organism>
<keyword evidence="5" id="KW-0449">Lipoprotein</keyword>
<evidence type="ECO:0000256" key="3">
    <source>
        <dbReference type="ARBA" id="ARBA00023136"/>
    </source>
</evidence>
<evidence type="ECO:0000313" key="7">
    <source>
        <dbReference type="EMBL" id="MVQ38532.1"/>
    </source>
</evidence>
<gene>
    <name evidence="7" type="ORF">GON05_28375</name>
</gene>
<protein>
    <submittedName>
        <fullName evidence="7">Extracellular solute-binding protein</fullName>
    </submittedName>
</protein>
<dbReference type="InterPro" id="IPR006059">
    <property type="entry name" value="SBP"/>
</dbReference>
<keyword evidence="1" id="KW-1003">Cell membrane</keyword>
<dbReference type="Pfam" id="PF01547">
    <property type="entry name" value="SBP_bac_1"/>
    <property type="match status" value="1"/>
</dbReference>
<dbReference type="Proteomes" id="UP000467637">
    <property type="component" value="Unassembled WGS sequence"/>
</dbReference>
<name>A0ABW9UEE8_9BACL</name>
<dbReference type="PANTHER" id="PTHR43649">
    <property type="entry name" value="ARABINOSE-BINDING PROTEIN-RELATED"/>
    <property type="match status" value="1"/>
</dbReference>
<keyword evidence="2 6" id="KW-0732">Signal</keyword>
<evidence type="ECO:0000256" key="5">
    <source>
        <dbReference type="ARBA" id="ARBA00023288"/>
    </source>
</evidence>
<keyword evidence="3" id="KW-0472">Membrane</keyword>